<feature type="compositionally biased region" description="Acidic residues" evidence="1">
    <location>
        <begin position="571"/>
        <end position="585"/>
    </location>
</feature>
<comment type="caution">
    <text evidence="2">The sequence shown here is derived from an EMBL/GenBank/DDBJ whole genome shotgun (WGS) entry which is preliminary data.</text>
</comment>
<keyword evidence="3" id="KW-1185">Reference proteome</keyword>
<evidence type="ECO:0000256" key="1">
    <source>
        <dbReference type="SAM" id="MobiDB-lite"/>
    </source>
</evidence>
<organism evidence="2 3">
    <name type="scientific">Multifurca ochricompacta</name>
    <dbReference type="NCBI Taxonomy" id="376703"/>
    <lineage>
        <taxon>Eukaryota</taxon>
        <taxon>Fungi</taxon>
        <taxon>Dikarya</taxon>
        <taxon>Basidiomycota</taxon>
        <taxon>Agaricomycotina</taxon>
        <taxon>Agaricomycetes</taxon>
        <taxon>Russulales</taxon>
        <taxon>Russulaceae</taxon>
        <taxon>Multifurca</taxon>
    </lineage>
</organism>
<feature type="region of interest" description="Disordered" evidence="1">
    <location>
        <begin position="301"/>
        <end position="321"/>
    </location>
</feature>
<gene>
    <name evidence="2" type="ORF">B0F90DRAFT_1692823</name>
</gene>
<feature type="compositionally biased region" description="Acidic residues" evidence="1">
    <location>
        <begin position="799"/>
        <end position="815"/>
    </location>
</feature>
<feature type="compositionally biased region" description="Polar residues" evidence="1">
    <location>
        <begin position="761"/>
        <end position="770"/>
    </location>
</feature>
<evidence type="ECO:0000313" key="2">
    <source>
        <dbReference type="EMBL" id="KAI0306749.1"/>
    </source>
</evidence>
<reference evidence="2" key="1">
    <citation type="journal article" date="2022" name="New Phytol.">
        <title>Evolutionary transition to the ectomycorrhizal habit in the genomes of a hyperdiverse lineage of mushroom-forming fungi.</title>
        <authorList>
            <person name="Looney B."/>
            <person name="Miyauchi S."/>
            <person name="Morin E."/>
            <person name="Drula E."/>
            <person name="Courty P.E."/>
            <person name="Kohler A."/>
            <person name="Kuo A."/>
            <person name="LaButti K."/>
            <person name="Pangilinan J."/>
            <person name="Lipzen A."/>
            <person name="Riley R."/>
            <person name="Andreopoulos W."/>
            <person name="He G."/>
            <person name="Johnson J."/>
            <person name="Nolan M."/>
            <person name="Tritt A."/>
            <person name="Barry K.W."/>
            <person name="Grigoriev I.V."/>
            <person name="Nagy L.G."/>
            <person name="Hibbett D."/>
            <person name="Henrissat B."/>
            <person name="Matheny P.B."/>
            <person name="Labbe J."/>
            <person name="Martin F.M."/>
        </authorList>
    </citation>
    <scope>NUCLEOTIDE SEQUENCE</scope>
    <source>
        <strain evidence="2">BPL690</strain>
    </source>
</reference>
<evidence type="ECO:0000313" key="3">
    <source>
        <dbReference type="Proteomes" id="UP001203297"/>
    </source>
</evidence>
<feature type="compositionally biased region" description="Acidic residues" evidence="1">
    <location>
        <begin position="548"/>
        <end position="559"/>
    </location>
</feature>
<feature type="region of interest" description="Disordered" evidence="1">
    <location>
        <begin position="671"/>
        <end position="884"/>
    </location>
</feature>
<name>A0AAD4QSA7_9AGAM</name>
<accession>A0AAD4QSA7</accession>
<protein>
    <submittedName>
        <fullName evidence="2">Uncharacterized protein</fullName>
    </submittedName>
</protein>
<proteinExistence type="predicted"/>
<dbReference type="EMBL" id="WTXG01000003">
    <property type="protein sequence ID" value="KAI0306749.1"/>
    <property type="molecule type" value="Genomic_DNA"/>
</dbReference>
<feature type="compositionally biased region" description="Basic and acidic residues" evidence="1">
    <location>
        <begin position="623"/>
        <end position="643"/>
    </location>
</feature>
<feature type="compositionally biased region" description="Polar residues" evidence="1">
    <location>
        <begin position="741"/>
        <end position="753"/>
    </location>
</feature>
<dbReference type="Proteomes" id="UP001203297">
    <property type="component" value="Unassembled WGS sequence"/>
</dbReference>
<feature type="compositionally biased region" description="Basic and acidic residues" evidence="1">
    <location>
        <begin position="240"/>
        <end position="258"/>
    </location>
</feature>
<feature type="compositionally biased region" description="Polar residues" evidence="1">
    <location>
        <begin position="839"/>
        <end position="856"/>
    </location>
</feature>
<feature type="region of interest" description="Disordered" evidence="1">
    <location>
        <begin position="240"/>
        <end position="259"/>
    </location>
</feature>
<feature type="compositionally biased region" description="Polar residues" evidence="1">
    <location>
        <begin position="869"/>
        <end position="878"/>
    </location>
</feature>
<feature type="compositionally biased region" description="Basic and acidic residues" evidence="1">
    <location>
        <begin position="587"/>
        <end position="598"/>
    </location>
</feature>
<feature type="compositionally biased region" description="Basic and acidic residues" evidence="1">
    <location>
        <begin position="535"/>
        <end position="547"/>
    </location>
</feature>
<sequence>MSSSTIMDSYDAPMLDYSGDMDVLMHTTISSPRPWAQHEAIMEEDVHPTHVSNPFPSQLPQQDVEVDMDDYYDENVEYEMADGEIAIPDTELVDIDVYDAPREEAFSASASISHPAGLTEQDLTEKLPEAHYTTSDSAVAVDPIPAVPNLEPPFPQSTEPVLLTPTLPQGEIVDERDTTTSDQSDVVVAPRASTPVLKEVVPKDRRSDDDASIPVKESVPASSSVITAGDETCNKSDTYQHLEQKSGREFPAAERELSTKPVPAVALVKENSHQIKIQDGVTHEDAQEGDYPRAVLDGREAGEPERPATESNAADAEDNADPHEISEGVYIEPPPPVLLELPSSDRVEYTLFNVPATLHSDDANSVASSTKSPYMVLFQSRPTLYYETLNDVFEALRQEERIQSMAEFVDGEMIIDAYDLQLIVSEVILTLSVWCLAYLSPNFQDNVHAREVSLHDLNVLHHGLGLIGPLRLRLRTVFSRFIHCYRDLQEQITRLHLATAASHPTENSNGQVHFDPVYKQDSQDRTAVNDEAEAERESTGDDSHEGTAEGDADEQEEVESTYYGYGGYQDGDPEREEETYEEFEQYTDAREYPPTHEDDAVDDDETAQVVVANDESESVLDADPIREGSTDPDLAEHQAHSELHEEDEVSGDVEVPATIIASHYVKENISSLAEPDAERIVPTEVSGSAPAGELTQFEDSEERQGFSAEPSGSDSDYEDEQAADLFTDNSYAEVDVVGEDSAQSTNPEGNTLSVAAEEEQGASNHNSTDEGSGPQAKLTTPVLSLQGNFSELADPYDRTEEDEDEDNPESWELDDGYAAWEETVEGDDPDTALVGELDSASTGSSTLSGKTASIASKRSFGEVDGSESPMEQSSTQSPKKTRTR</sequence>
<feature type="compositionally biased region" description="Polar residues" evidence="1">
    <location>
        <begin position="777"/>
        <end position="789"/>
    </location>
</feature>
<dbReference type="AlphaFoldDB" id="A0AAD4QSA7"/>
<feature type="region of interest" description="Disordered" evidence="1">
    <location>
        <begin position="201"/>
        <end position="234"/>
    </location>
</feature>
<feature type="region of interest" description="Disordered" evidence="1">
    <location>
        <begin position="174"/>
        <end position="193"/>
    </location>
</feature>
<feature type="region of interest" description="Disordered" evidence="1">
    <location>
        <begin position="521"/>
        <end position="655"/>
    </location>
</feature>